<dbReference type="InterPro" id="IPR036102">
    <property type="entry name" value="OsmC/Ohrsf"/>
</dbReference>
<organism evidence="1 2">
    <name type="scientific">Nocardia pseudobrasiliensis</name>
    <dbReference type="NCBI Taxonomy" id="45979"/>
    <lineage>
        <taxon>Bacteria</taxon>
        <taxon>Bacillati</taxon>
        <taxon>Actinomycetota</taxon>
        <taxon>Actinomycetes</taxon>
        <taxon>Mycobacteriales</taxon>
        <taxon>Nocardiaceae</taxon>
        <taxon>Nocardia</taxon>
    </lineage>
</organism>
<dbReference type="STRING" id="1210086.GCA_001613105_02850"/>
<accession>A0A370I157</accession>
<sequence>MTTELGTPLNDITEATARAVAQDPGNAAVLFRASGTPEGTVGTVVTTGRHIVRVDEPPTLGGEDTAANPVEVYLAALIACQTVTYRFWAQRLGIAVDDLAIEAEGDLDVRGFFGLDDSVRPGFQAVRVTVRIDGPESTDRYAELHRAVETHCPVLDLTTAPTPVESTLITTATAG</sequence>
<dbReference type="SUPFAM" id="SSF82784">
    <property type="entry name" value="OsmC-like"/>
    <property type="match status" value="1"/>
</dbReference>
<dbReference type="Proteomes" id="UP000254869">
    <property type="component" value="Unassembled WGS sequence"/>
</dbReference>
<dbReference type="PANTHER" id="PTHR35368">
    <property type="entry name" value="HYDROPEROXIDE REDUCTASE"/>
    <property type="match status" value="1"/>
</dbReference>
<dbReference type="AlphaFoldDB" id="A0A370I157"/>
<dbReference type="InterPro" id="IPR003718">
    <property type="entry name" value="OsmC/Ohr_fam"/>
</dbReference>
<dbReference type="Gene3D" id="3.30.300.20">
    <property type="match status" value="1"/>
</dbReference>
<gene>
    <name evidence="1" type="ORF">DFR76_108279</name>
</gene>
<keyword evidence="2" id="KW-1185">Reference proteome</keyword>
<proteinExistence type="predicted"/>
<reference evidence="1 2" key="1">
    <citation type="submission" date="2018-07" db="EMBL/GenBank/DDBJ databases">
        <title>Genomic Encyclopedia of Type Strains, Phase IV (KMG-IV): sequencing the most valuable type-strain genomes for metagenomic binning, comparative biology and taxonomic classification.</title>
        <authorList>
            <person name="Goeker M."/>
        </authorList>
    </citation>
    <scope>NUCLEOTIDE SEQUENCE [LARGE SCALE GENOMIC DNA]</scope>
    <source>
        <strain evidence="1 2">DSM 44290</strain>
    </source>
</reference>
<comment type="caution">
    <text evidence="1">The sequence shown here is derived from an EMBL/GenBank/DDBJ whole genome shotgun (WGS) entry which is preliminary data.</text>
</comment>
<dbReference type="EMBL" id="QQBC01000008">
    <property type="protein sequence ID" value="RDI64446.1"/>
    <property type="molecule type" value="Genomic_DNA"/>
</dbReference>
<dbReference type="PANTHER" id="PTHR35368:SF1">
    <property type="entry name" value="HYDROPEROXIDE REDUCTASE"/>
    <property type="match status" value="1"/>
</dbReference>
<protein>
    <submittedName>
        <fullName evidence="1">Putative OsmC-like protein</fullName>
    </submittedName>
</protein>
<dbReference type="Pfam" id="PF02566">
    <property type="entry name" value="OsmC"/>
    <property type="match status" value="1"/>
</dbReference>
<dbReference type="InterPro" id="IPR052924">
    <property type="entry name" value="OsmC/Ohr_hydroprdx_reductase"/>
</dbReference>
<evidence type="ECO:0000313" key="1">
    <source>
        <dbReference type="EMBL" id="RDI64446.1"/>
    </source>
</evidence>
<dbReference type="RefSeq" id="WP_067997527.1">
    <property type="nucleotide sequence ID" value="NZ_QQBC01000008.1"/>
</dbReference>
<evidence type="ECO:0000313" key="2">
    <source>
        <dbReference type="Proteomes" id="UP000254869"/>
    </source>
</evidence>
<dbReference type="InterPro" id="IPR015946">
    <property type="entry name" value="KH_dom-like_a/b"/>
</dbReference>
<name>A0A370I157_9NOCA</name>